<keyword evidence="6 8" id="KW-0472">Membrane</keyword>
<dbReference type="PANTHER" id="PTHR22926:SF3">
    <property type="entry name" value="UNDECAPRENYL-PHOSPHATE ALPHA-N-ACETYLGLUCOSAMINYL 1-PHOSPHATE TRANSFERASE"/>
    <property type="match status" value="1"/>
</dbReference>
<feature type="binding site" evidence="7">
    <location>
        <position position="217"/>
    </location>
    <ligand>
        <name>Mg(2+)</name>
        <dbReference type="ChEBI" id="CHEBI:18420"/>
    </ligand>
</feature>
<feature type="transmembrane region" description="Helical" evidence="8">
    <location>
        <begin position="289"/>
        <end position="309"/>
    </location>
</feature>
<keyword evidence="4 8" id="KW-0812">Transmembrane</keyword>
<evidence type="ECO:0000256" key="7">
    <source>
        <dbReference type="PIRSR" id="PIRSR600715-1"/>
    </source>
</evidence>
<keyword evidence="7" id="KW-0460">Magnesium</keyword>
<dbReference type="PANTHER" id="PTHR22926">
    <property type="entry name" value="PHOSPHO-N-ACETYLMURAMOYL-PENTAPEPTIDE-TRANSFERASE"/>
    <property type="match status" value="1"/>
</dbReference>
<comment type="caution">
    <text evidence="9">The sequence shown here is derived from an EMBL/GenBank/DDBJ whole genome shotgun (WGS) entry which is preliminary data.</text>
</comment>
<evidence type="ECO:0000256" key="8">
    <source>
        <dbReference type="SAM" id="Phobius"/>
    </source>
</evidence>
<feature type="transmembrane region" description="Helical" evidence="8">
    <location>
        <begin position="213"/>
        <end position="234"/>
    </location>
</feature>
<accession>A0A177PE31</accession>
<dbReference type="Proteomes" id="UP000077628">
    <property type="component" value="Unassembled WGS sequence"/>
</dbReference>
<sequence length="344" mass="36344">MIRVLLFFLVVCLSAGLTGLIRLYALRNRVLDIPNQRSSHTTPTPRGGGLAMVISFAAASAWLYLGGRLPADAALALAAALPVAAIGFLDDHAEVSARLRLAVHLLSAGTAVWLLNGLPAVLIPAPLDGLLGGLIWQAGSLGYALALLGLVWSLNLFNFMDGTDGIAASEALFVSAALAGLLHYIHPGLAATALALAAASAGFLIWNRPKAKIFMGDVGSGFIGLALGLLIVLATREAPALLYCGVILYGLFIVDASYTLACRALGGQRWYAAHCSHTYQHAAKRHGHANVLLACWAINLLWLLPIAFWVFSRPAYALAAIALAYTPLILLARHYQAGQPEFQP</sequence>
<feature type="binding site" evidence="7">
    <location>
        <position position="158"/>
    </location>
    <ligand>
        <name>Mg(2+)</name>
        <dbReference type="ChEBI" id="CHEBI:18420"/>
    </ligand>
</feature>
<feature type="transmembrane region" description="Helical" evidence="8">
    <location>
        <begin position="134"/>
        <end position="154"/>
    </location>
</feature>
<dbReference type="GO" id="GO:0046872">
    <property type="term" value="F:metal ion binding"/>
    <property type="evidence" value="ECO:0007669"/>
    <property type="project" value="UniProtKB-KW"/>
</dbReference>
<evidence type="ECO:0000313" key="9">
    <source>
        <dbReference type="EMBL" id="OAI28312.1"/>
    </source>
</evidence>
<evidence type="ECO:0000256" key="4">
    <source>
        <dbReference type="ARBA" id="ARBA00022692"/>
    </source>
</evidence>
<dbReference type="AlphaFoldDB" id="A0A177PE31"/>
<feature type="transmembrane region" description="Helical" evidence="8">
    <location>
        <begin position="6"/>
        <end position="26"/>
    </location>
</feature>
<feature type="transmembrane region" description="Helical" evidence="8">
    <location>
        <begin position="101"/>
        <end position="122"/>
    </location>
</feature>
<evidence type="ECO:0000256" key="5">
    <source>
        <dbReference type="ARBA" id="ARBA00022989"/>
    </source>
</evidence>
<feature type="transmembrane region" description="Helical" evidence="8">
    <location>
        <begin position="47"/>
        <end position="65"/>
    </location>
</feature>
<feature type="transmembrane region" description="Helical" evidence="8">
    <location>
        <begin position="71"/>
        <end position="89"/>
    </location>
</feature>
<feature type="transmembrane region" description="Helical" evidence="8">
    <location>
        <begin position="166"/>
        <end position="183"/>
    </location>
</feature>
<reference evidence="10" key="1">
    <citation type="submission" date="2016-03" db="EMBL/GenBank/DDBJ databases">
        <authorList>
            <person name="Heylen K."/>
            <person name="De Vos P."/>
            <person name="Vekeman B."/>
        </authorList>
    </citation>
    <scope>NUCLEOTIDE SEQUENCE [LARGE SCALE GENOMIC DNA]</scope>
    <source>
        <strain evidence="10">R-45383</strain>
    </source>
</reference>
<dbReference type="GO" id="GO:0071555">
    <property type="term" value="P:cell wall organization"/>
    <property type="evidence" value="ECO:0007669"/>
    <property type="project" value="TreeGrafter"/>
</dbReference>
<keyword evidence="3 9" id="KW-0808">Transferase</keyword>
<proteinExistence type="predicted"/>
<keyword evidence="7" id="KW-0479">Metal-binding</keyword>
<evidence type="ECO:0000313" key="10">
    <source>
        <dbReference type="Proteomes" id="UP000077628"/>
    </source>
</evidence>
<dbReference type="GO" id="GO:0044038">
    <property type="term" value="P:cell wall macromolecule biosynthetic process"/>
    <property type="evidence" value="ECO:0007669"/>
    <property type="project" value="TreeGrafter"/>
</dbReference>
<dbReference type="GO" id="GO:0009103">
    <property type="term" value="P:lipopolysaccharide biosynthetic process"/>
    <property type="evidence" value="ECO:0007669"/>
    <property type="project" value="TreeGrafter"/>
</dbReference>
<dbReference type="STRING" id="702114.A1355_01125"/>
<dbReference type="GO" id="GO:0005886">
    <property type="term" value="C:plasma membrane"/>
    <property type="evidence" value="ECO:0007669"/>
    <property type="project" value="UniProtKB-SubCell"/>
</dbReference>
<name>A0A177PE31_9GAMM</name>
<comment type="subcellular location">
    <subcellularLocation>
        <location evidence="1">Cell membrane</location>
        <topology evidence="1">Multi-pass membrane protein</topology>
    </subcellularLocation>
</comment>
<feature type="transmembrane region" description="Helical" evidence="8">
    <location>
        <begin position="315"/>
        <end position="332"/>
    </location>
</feature>
<organism evidence="9 10">
    <name type="scientific">Methylomonas koyamae</name>
    <dbReference type="NCBI Taxonomy" id="702114"/>
    <lineage>
        <taxon>Bacteria</taxon>
        <taxon>Pseudomonadati</taxon>
        <taxon>Pseudomonadota</taxon>
        <taxon>Gammaproteobacteria</taxon>
        <taxon>Methylococcales</taxon>
        <taxon>Methylococcaceae</taxon>
        <taxon>Methylomonas</taxon>
    </lineage>
</organism>
<keyword evidence="10" id="KW-1185">Reference proteome</keyword>
<dbReference type="Pfam" id="PF00953">
    <property type="entry name" value="Glycos_transf_4"/>
    <property type="match status" value="1"/>
</dbReference>
<evidence type="ECO:0000256" key="3">
    <source>
        <dbReference type="ARBA" id="ARBA00022679"/>
    </source>
</evidence>
<feature type="transmembrane region" description="Helical" evidence="8">
    <location>
        <begin position="189"/>
        <end position="206"/>
    </location>
</feature>
<dbReference type="InterPro" id="IPR000715">
    <property type="entry name" value="Glycosyl_transferase_4"/>
</dbReference>
<evidence type="ECO:0000256" key="2">
    <source>
        <dbReference type="ARBA" id="ARBA00022475"/>
    </source>
</evidence>
<dbReference type="EMBL" id="LUUK01000012">
    <property type="protein sequence ID" value="OAI28312.1"/>
    <property type="molecule type" value="Genomic_DNA"/>
</dbReference>
<dbReference type="GO" id="GO:0016780">
    <property type="term" value="F:phosphotransferase activity, for other substituted phosphate groups"/>
    <property type="evidence" value="ECO:0007669"/>
    <property type="project" value="InterPro"/>
</dbReference>
<evidence type="ECO:0000256" key="6">
    <source>
        <dbReference type="ARBA" id="ARBA00023136"/>
    </source>
</evidence>
<comment type="cofactor">
    <cofactor evidence="7">
        <name>Mg(2+)</name>
        <dbReference type="ChEBI" id="CHEBI:18420"/>
    </cofactor>
</comment>
<keyword evidence="2" id="KW-1003">Cell membrane</keyword>
<keyword evidence="5 8" id="KW-1133">Transmembrane helix</keyword>
<protein>
    <submittedName>
        <fullName evidence="9">Glycosyl transferase</fullName>
    </submittedName>
</protein>
<evidence type="ECO:0000256" key="1">
    <source>
        <dbReference type="ARBA" id="ARBA00004651"/>
    </source>
</evidence>
<gene>
    <name evidence="9" type="ORF">A1355_01125</name>
</gene>
<feature type="transmembrane region" description="Helical" evidence="8">
    <location>
        <begin position="240"/>
        <end position="261"/>
    </location>
</feature>